<accession>A0ABW7WWF5</accession>
<feature type="transmembrane region" description="Helical" evidence="2">
    <location>
        <begin position="33"/>
        <end position="53"/>
    </location>
</feature>
<keyword evidence="2" id="KW-0812">Transmembrane</keyword>
<protein>
    <submittedName>
        <fullName evidence="3">DUF4233 domain-containing protein</fullName>
    </submittedName>
</protein>
<keyword evidence="2" id="KW-0472">Membrane</keyword>
<evidence type="ECO:0000313" key="3">
    <source>
        <dbReference type="EMBL" id="MFI2473180.1"/>
    </source>
</evidence>
<proteinExistence type="predicted"/>
<dbReference type="InterPro" id="IPR025327">
    <property type="entry name" value="DUF4233"/>
</dbReference>
<evidence type="ECO:0000313" key="4">
    <source>
        <dbReference type="Proteomes" id="UP001611415"/>
    </source>
</evidence>
<feature type="transmembrane region" description="Helical" evidence="2">
    <location>
        <begin position="60"/>
        <end position="80"/>
    </location>
</feature>
<evidence type="ECO:0000256" key="1">
    <source>
        <dbReference type="SAM" id="MobiDB-lite"/>
    </source>
</evidence>
<feature type="compositionally biased region" description="Basic and acidic residues" evidence="1">
    <location>
        <begin position="1"/>
        <end position="11"/>
    </location>
</feature>
<comment type="caution">
    <text evidence="3">The sequence shown here is derived from an EMBL/GenBank/DDBJ whole genome shotgun (WGS) entry which is preliminary data.</text>
</comment>
<dbReference type="RefSeq" id="WP_357403233.1">
    <property type="nucleotide sequence ID" value="NZ_JBEYCD010000004.1"/>
</dbReference>
<dbReference type="Proteomes" id="UP001611415">
    <property type="component" value="Unassembled WGS sequence"/>
</dbReference>
<evidence type="ECO:0000256" key="2">
    <source>
        <dbReference type="SAM" id="Phobius"/>
    </source>
</evidence>
<keyword evidence="2" id="KW-1133">Transmembrane helix</keyword>
<dbReference type="EMBL" id="JBIRYO010000004">
    <property type="protein sequence ID" value="MFI2473180.1"/>
    <property type="molecule type" value="Genomic_DNA"/>
</dbReference>
<feature type="region of interest" description="Disordered" evidence="1">
    <location>
        <begin position="1"/>
        <end position="25"/>
    </location>
</feature>
<feature type="compositionally biased region" description="Low complexity" evidence="1">
    <location>
        <begin position="13"/>
        <end position="24"/>
    </location>
</feature>
<dbReference type="Pfam" id="PF14017">
    <property type="entry name" value="DUF4233"/>
    <property type="match status" value="1"/>
</dbReference>
<keyword evidence="4" id="KW-1185">Reference proteome</keyword>
<name>A0ABW7WWF5_9NOCA</name>
<gene>
    <name evidence="3" type="ORF">ACH49W_07350</name>
</gene>
<reference evidence="3 4" key="1">
    <citation type="submission" date="2024-10" db="EMBL/GenBank/DDBJ databases">
        <title>The Natural Products Discovery Center: Release of the First 8490 Sequenced Strains for Exploring Actinobacteria Biosynthetic Diversity.</title>
        <authorList>
            <person name="Kalkreuter E."/>
            <person name="Kautsar S.A."/>
            <person name="Yang D."/>
            <person name="Bader C.D."/>
            <person name="Teijaro C.N."/>
            <person name="Fluegel L."/>
            <person name="Davis C.M."/>
            <person name="Simpson J.R."/>
            <person name="Lauterbach L."/>
            <person name="Steele A.D."/>
            <person name="Gui C."/>
            <person name="Meng S."/>
            <person name="Li G."/>
            <person name="Viehrig K."/>
            <person name="Ye F."/>
            <person name="Su P."/>
            <person name="Kiefer A.F."/>
            <person name="Nichols A."/>
            <person name="Cepeda A.J."/>
            <person name="Yan W."/>
            <person name="Fan B."/>
            <person name="Jiang Y."/>
            <person name="Adhikari A."/>
            <person name="Zheng C.-J."/>
            <person name="Schuster L."/>
            <person name="Cowan T.M."/>
            <person name="Smanski M.J."/>
            <person name="Chevrette M.G."/>
            <person name="De Carvalho L.P.S."/>
            <person name="Shen B."/>
        </authorList>
    </citation>
    <scope>NUCLEOTIDE SEQUENCE [LARGE SCALE GENOMIC DNA]</scope>
    <source>
        <strain evidence="3 4">NPDC019275</strain>
    </source>
</reference>
<sequence>MSEPSERREDAAAAEQSGASAASAPDPWKGLRGVMAGTLILEAIVVLLALPVVADVGGGVSWLSGSYLVILALLMILGAGMQRRPWALPFNLGLQVLVILGAFIHLSIGIIGLLFAAVWAFILILRAEVKRRMDQGLLPSQRMNR</sequence>
<feature type="transmembrane region" description="Helical" evidence="2">
    <location>
        <begin position="92"/>
        <end position="125"/>
    </location>
</feature>
<organism evidence="3 4">
    <name type="scientific">Nocardia xishanensis</name>
    <dbReference type="NCBI Taxonomy" id="238964"/>
    <lineage>
        <taxon>Bacteria</taxon>
        <taxon>Bacillati</taxon>
        <taxon>Actinomycetota</taxon>
        <taxon>Actinomycetes</taxon>
        <taxon>Mycobacteriales</taxon>
        <taxon>Nocardiaceae</taxon>
        <taxon>Nocardia</taxon>
    </lineage>
</organism>